<dbReference type="InterPro" id="IPR004367">
    <property type="entry name" value="Cyclin_C-dom"/>
</dbReference>
<organism evidence="3 4">
    <name type="scientific">Stegodyphus mimosarum</name>
    <name type="common">African social velvet spider</name>
    <dbReference type="NCBI Taxonomy" id="407821"/>
    <lineage>
        <taxon>Eukaryota</taxon>
        <taxon>Metazoa</taxon>
        <taxon>Ecdysozoa</taxon>
        <taxon>Arthropoda</taxon>
        <taxon>Chelicerata</taxon>
        <taxon>Arachnida</taxon>
        <taxon>Araneae</taxon>
        <taxon>Araneomorphae</taxon>
        <taxon>Entelegynae</taxon>
        <taxon>Eresoidea</taxon>
        <taxon>Eresidae</taxon>
        <taxon>Stegodyphus</taxon>
    </lineage>
</organism>
<reference evidence="3 4" key="1">
    <citation type="submission" date="2013-11" db="EMBL/GenBank/DDBJ databases">
        <title>Genome sequencing of Stegodyphus mimosarum.</title>
        <authorList>
            <person name="Bechsgaard J."/>
        </authorList>
    </citation>
    <scope>NUCLEOTIDE SEQUENCE [LARGE SCALE GENOMIC DNA]</scope>
</reference>
<dbReference type="SUPFAM" id="SSF47954">
    <property type="entry name" value="Cyclin-like"/>
    <property type="match status" value="1"/>
</dbReference>
<feature type="non-terminal residue" evidence="3">
    <location>
        <position position="84"/>
    </location>
</feature>
<dbReference type="SMART" id="SM01332">
    <property type="entry name" value="Cyclin_C"/>
    <property type="match status" value="1"/>
</dbReference>
<dbReference type="OrthoDB" id="5590282at2759"/>
<sequence length="84" mass="9619">MELLTLARYILETSLMDYDLIDVLDSKMAAASLLLALKMKGEKWTPTLQYYSGYQENQLIDLVILLNKNISAAPNKQLQTIRKK</sequence>
<protein>
    <submittedName>
        <fullName evidence="3">G2/mitotic-specific cyclin-B3</fullName>
    </submittedName>
</protein>
<feature type="domain" description="Cyclin C-terminal" evidence="2">
    <location>
        <begin position="2"/>
        <end position="84"/>
    </location>
</feature>
<proteinExistence type="predicted"/>
<dbReference type="OMA" id="WECARAP"/>
<dbReference type="SMART" id="SM00385">
    <property type="entry name" value="CYCLIN"/>
    <property type="match status" value="1"/>
</dbReference>
<dbReference type="STRING" id="407821.A0A087TLC1"/>
<dbReference type="InterPro" id="IPR036915">
    <property type="entry name" value="Cyclin-like_sf"/>
</dbReference>
<evidence type="ECO:0000313" key="4">
    <source>
        <dbReference type="Proteomes" id="UP000054359"/>
    </source>
</evidence>
<evidence type="ECO:0000259" key="1">
    <source>
        <dbReference type="SMART" id="SM00385"/>
    </source>
</evidence>
<evidence type="ECO:0000313" key="3">
    <source>
        <dbReference type="EMBL" id="KFM65910.1"/>
    </source>
</evidence>
<dbReference type="Pfam" id="PF02984">
    <property type="entry name" value="Cyclin_C"/>
    <property type="match status" value="1"/>
</dbReference>
<name>A0A087TLC1_STEMI</name>
<evidence type="ECO:0000259" key="2">
    <source>
        <dbReference type="SMART" id="SM01332"/>
    </source>
</evidence>
<feature type="domain" description="Cyclin-like" evidence="1">
    <location>
        <begin position="1"/>
        <end position="68"/>
    </location>
</feature>
<dbReference type="AlphaFoldDB" id="A0A087TLC1"/>
<dbReference type="EMBL" id="KK115747">
    <property type="protein sequence ID" value="KFM65910.1"/>
    <property type="molecule type" value="Genomic_DNA"/>
</dbReference>
<dbReference type="Gene3D" id="1.10.472.10">
    <property type="entry name" value="Cyclin-like"/>
    <property type="match status" value="1"/>
</dbReference>
<dbReference type="InterPro" id="IPR013763">
    <property type="entry name" value="Cyclin-like_dom"/>
</dbReference>
<keyword evidence="4" id="KW-1185">Reference proteome</keyword>
<dbReference type="Proteomes" id="UP000054359">
    <property type="component" value="Unassembled WGS sequence"/>
</dbReference>
<accession>A0A087TLC1</accession>
<gene>
    <name evidence="3" type="ORF">X975_09973</name>
</gene>